<proteinExistence type="predicted"/>
<dbReference type="Proteomes" id="UP000055024">
    <property type="component" value="Unassembled WGS sequence"/>
</dbReference>
<protein>
    <submittedName>
        <fullName evidence="1">Uncharacterized protein</fullName>
    </submittedName>
</protein>
<name>A0A0V1DSX7_9BILA</name>
<dbReference type="EMBL" id="JYDP01008056">
    <property type="protein sequence ID" value="KRY64099.1"/>
    <property type="molecule type" value="Genomic_DNA"/>
</dbReference>
<evidence type="ECO:0000313" key="1">
    <source>
        <dbReference type="EMBL" id="KRY64099.1"/>
    </source>
</evidence>
<comment type="caution">
    <text evidence="1">The sequence shown here is derived from an EMBL/GenBank/DDBJ whole genome shotgun (WGS) entry which is preliminary data.</text>
</comment>
<sequence>MLSISLLRSHGYQTCGYFDLFSFSTLSEIHLRK</sequence>
<evidence type="ECO:0000313" key="2">
    <source>
        <dbReference type="Proteomes" id="UP000055024"/>
    </source>
</evidence>
<organism evidence="1 2">
    <name type="scientific">Trichinella zimbabwensis</name>
    <dbReference type="NCBI Taxonomy" id="268475"/>
    <lineage>
        <taxon>Eukaryota</taxon>
        <taxon>Metazoa</taxon>
        <taxon>Ecdysozoa</taxon>
        <taxon>Nematoda</taxon>
        <taxon>Enoplea</taxon>
        <taxon>Dorylaimia</taxon>
        <taxon>Trichinellida</taxon>
        <taxon>Trichinellidae</taxon>
        <taxon>Trichinella</taxon>
    </lineage>
</organism>
<accession>A0A0V1DSX7</accession>
<gene>
    <name evidence="1" type="ORF">T11_4819</name>
</gene>
<keyword evidence="2" id="KW-1185">Reference proteome</keyword>
<dbReference type="AlphaFoldDB" id="A0A0V1DSX7"/>
<reference evidence="1 2" key="1">
    <citation type="submission" date="2015-01" db="EMBL/GenBank/DDBJ databases">
        <title>Evolution of Trichinella species and genotypes.</title>
        <authorList>
            <person name="Korhonen P.K."/>
            <person name="Edoardo P."/>
            <person name="Giuseppe L.R."/>
            <person name="Gasser R.B."/>
        </authorList>
    </citation>
    <scope>NUCLEOTIDE SEQUENCE [LARGE SCALE GENOMIC DNA]</scope>
    <source>
        <strain evidence="1">ISS1029</strain>
    </source>
</reference>